<dbReference type="PROSITE" id="PS50850">
    <property type="entry name" value="MFS"/>
    <property type="match status" value="1"/>
</dbReference>
<dbReference type="GO" id="GO:0005886">
    <property type="term" value="C:plasma membrane"/>
    <property type="evidence" value="ECO:0007669"/>
    <property type="project" value="UniProtKB-SubCell"/>
</dbReference>
<evidence type="ECO:0000256" key="4">
    <source>
        <dbReference type="ARBA" id="ARBA00022692"/>
    </source>
</evidence>
<feature type="transmembrane region" description="Helical" evidence="7">
    <location>
        <begin position="62"/>
        <end position="83"/>
    </location>
</feature>
<protein>
    <submittedName>
        <fullName evidence="9">Permease of the major facilitator superfamily</fullName>
    </submittedName>
</protein>
<sequence>MSASFYTINLNLKGGTHMLKKHALDPIKLIWLFAGSLIINTGVSFIWPLTTIYIHNYLHETLTIAGIVLFINSAFTMVGNALGGFLFDKWHPYQTLLTGVSISTLSTFLLVLFHGWPAYPILLITLGLGNGIVVTGLNSIATLIRSRNASYVFNVLYFTQNLGLVFGSLMVGFILPFGITYIFLLAFIMFAFLSIVVFLEYRGLNQAHAAKGKKVAESEYQEQIPYGAKKAIFSILVCVLAAWIAYEQWNSNISSYMLGLHMSVRLYSLLWTLNAVLIVLIQPLLTYFDDWLTQHLHGRLYIGFSLFGLAFLLLIGASHYFSFVLAMAVLTCGEILAFPAVSTFVNDRATNKDKGKYQGIVQSITSAGRALGPLIGALVIDNFSYLVLFIFCTILVLISVLLFALINAYNKKKIAK</sequence>
<dbReference type="PANTHER" id="PTHR23517">
    <property type="entry name" value="RESISTANCE PROTEIN MDTM, PUTATIVE-RELATED-RELATED"/>
    <property type="match status" value="1"/>
</dbReference>
<dbReference type="InterPro" id="IPR011701">
    <property type="entry name" value="MFS"/>
</dbReference>
<dbReference type="InterPro" id="IPR050171">
    <property type="entry name" value="MFS_Transporters"/>
</dbReference>
<feature type="transmembrane region" description="Helical" evidence="7">
    <location>
        <begin position="300"/>
        <end position="317"/>
    </location>
</feature>
<dbReference type="AlphaFoldDB" id="A0A805ZRV6"/>
<feature type="transmembrane region" description="Helical" evidence="7">
    <location>
        <begin position="181"/>
        <end position="201"/>
    </location>
</feature>
<feature type="transmembrane region" description="Helical" evidence="7">
    <location>
        <begin position="231"/>
        <end position="249"/>
    </location>
</feature>
<feature type="transmembrane region" description="Helical" evidence="7">
    <location>
        <begin position="121"/>
        <end position="144"/>
    </location>
</feature>
<gene>
    <name evidence="9" type="ordered locus">LGAS_1813</name>
</gene>
<evidence type="ECO:0000256" key="5">
    <source>
        <dbReference type="ARBA" id="ARBA00022989"/>
    </source>
</evidence>
<dbReference type="Gene3D" id="1.20.1250.20">
    <property type="entry name" value="MFS general substrate transporter like domains"/>
    <property type="match status" value="1"/>
</dbReference>
<dbReference type="EMBL" id="CP000413">
    <property type="protein sequence ID" value="ABJ61088.1"/>
    <property type="molecule type" value="Genomic_DNA"/>
</dbReference>
<proteinExistence type="predicted"/>
<dbReference type="GO" id="GO:0022857">
    <property type="term" value="F:transmembrane transporter activity"/>
    <property type="evidence" value="ECO:0007669"/>
    <property type="project" value="InterPro"/>
</dbReference>
<dbReference type="InterPro" id="IPR036259">
    <property type="entry name" value="MFS_trans_sf"/>
</dbReference>
<evidence type="ECO:0000256" key="3">
    <source>
        <dbReference type="ARBA" id="ARBA00022475"/>
    </source>
</evidence>
<feature type="transmembrane region" description="Helical" evidence="7">
    <location>
        <begin position="386"/>
        <end position="409"/>
    </location>
</feature>
<keyword evidence="3" id="KW-1003">Cell membrane</keyword>
<feature type="transmembrane region" description="Helical" evidence="7">
    <location>
        <begin position="357"/>
        <end position="380"/>
    </location>
</feature>
<dbReference type="SUPFAM" id="SSF103473">
    <property type="entry name" value="MFS general substrate transporter"/>
    <property type="match status" value="1"/>
</dbReference>
<evidence type="ECO:0000256" key="7">
    <source>
        <dbReference type="SAM" id="Phobius"/>
    </source>
</evidence>
<dbReference type="KEGG" id="lga:LGAS_1813"/>
<feature type="transmembrane region" description="Helical" evidence="7">
    <location>
        <begin position="95"/>
        <end position="115"/>
    </location>
</feature>
<dbReference type="Pfam" id="PF07690">
    <property type="entry name" value="MFS_1"/>
    <property type="match status" value="1"/>
</dbReference>
<evidence type="ECO:0000313" key="9">
    <source>
        <dbReference type="EMBL" id="ABJ61088.1"/>
    </source>
</evidence>
<feature type="transmembrane region" description="Helical" evidence="7">
    <location>
        <begin position="323"/>
        <end position="345"/>
    </location>
</feature>
<feature type="transmembrane region" description="Helical" evidence="7">
    <location>
        <begin position="29"/>
        <end position="50"/>
    </location>
</feature>
<feature type="transmembrane region" description="Helical" evidence="7">
    <location>
        <begin position="269"/>
        <end position="288"/>
    </location>
</feature>
<dbReference type="PANTHER" id="PTHR23517:SF10">
    <property type="entry name" value="MAJOR FACILITATOR SUPERFAMILY (MFS) PROFILE DOMAIN-CONTAINING PROTEIN"/>
    <property type="match status" value="1"/>
</dbReference>
<accession>A0A805ZRV6</accession>
<evidence type="ECO:0000259" key="8">
    <source>
        <dbReference type="PROSITE" id="PS50850"/>
    </source>
</evidence>
<dbReference type="InterPro" id="IPR020846">
    <property type="entry name" value="MFS_dom"/>
</dbReference>
<keyword evidence="2" id="KW-0813">Transport</keyword>
<keyword evidence="6 7" id="KW-0472">Membrane</keyword>
<evidence type="ECO:0000313" key="10">
    <source>
        <dbReference type="Proteomes" id="UP000000664"/>
    </source>
</evidence>
<name>A0A805ZRV6_LACGA</name>
<comment type="subcellular location">
    <subcellularLocation>
        <location evidence="1">Cell membrane</location>
        <topology evidence="1">Multi-pass membrane protein</topology>
    </subcellularLocation>
</comment>
<dbReference type="CDD" id="cd17329">
    <property type="entry name" value="MFS_MdtH_MDR_like"/>
    <property type="match status" value="1"/>
</dbReference>
<keyword evidence="4 7" id="KW-0812">Transmembrane</keyword>
<feature type="transmembrane region" description="Helical" evidence="7">
    <location>
        <begin position="151"/>
        <end position="175"/>
    </location>
</feature>
<evidence type="ECO:0000256" key="6">
    <source>
        <dbReference type="ARBA" id="ARBA00023136"/>
    </source>
</evidence>
<dbReference type="Proteomes" id="UP000000664">
    <property type="component" value="Chromosome"/>
</dbReference>
<feature type="domain" description="Major facilitator superfamily (MFS) profile" evidence="8">
    <location>
        <begin position="28"/>
        <end position="411"/>
    </location>
</feature>
<organism evidence="9 10">
    <name type="scientific">Lactobacillus gasseri (strain ATCC 33323 / DSM 20243 / BCRC 14619 / CIP 102991 / JCM 1131 / KCTC 3163 / NCIMB 11718 / NCTC 13722 / AM63)</name>
    <dbReference type="NCBI Taxonomy" id="324831"/>
    <lineage>
        <taxon>Bacteria</taxon>
        <taxon>Bacillati</taxon>
        <taxon>Bacillota</taxon>
        <taxon>Bacilli</taxon>
        <taxon>Lactobacillales</taxon>
        <taxon>Lactobacillaceae</taxon>
        <taxon>Lactobacillus</taxon>
    </lineage>
</organism>
<reference evidence="9 10" key="1">
    <citation type="journal article" date="2006" name="Proc. Natl. Acad. Sci. U.S.A.">
        <title>Comparative genomics of the lactic acid bacteria.</title>
        <authorList>
            <person name="Makarova K."/>
            <person name="Slesarev A."/>
            <person name="Wolf Y."/>
            <person name="Sorokin A."/>
            <person name="Mirkin B."/>
            <person name="Koonin E."/>
            <person name="Pavlov A."/>
            <person name="Pavlova N."/>
            <person name="Karamychev V."/>
            <person name="Polouchine N."/>
            <person name="Shakhova V."/>
            <person name="Grigoriev I."/>
            <person name="Lou Y."/>
            <person name="Rohksar D."/>
            <person name="Lucas S."/>
            <person name="Huang K."/>
            <person name="Goodstein D.M."/>
            <person name="Hawkins T."/>
            <person name="Plengvidhya V."/>
            <person name="Welker D."/>
            <person name="Hughes J."/>
            <person name="Goh Y."/>
            <person name="Benson A."/>
            <person name="Baldwin K."/>
            <person name="Lee J.H."/>
            <person name="Diaz-Muniz I."/>
            <person name="Dosti B."/>
            <person name="Smeianov V."/>
            <person name="Wechter W."/>
            <person name="Barabote R."/>
            <person name="Lorca G."/>
            <person name="Altermann E."/>
            <person name="Barrangou R."/>
            <person name="Ganesan B."/>
            <person name="Xie Y."/>
            <person name="Rawsthorne H."/>
            <person name="Tamir D."/>
            <person name="Parker C."/>
            <person name="Breidt F."/>
            <person name="Broadbent J."/>
            <person name="Hutkins R."/>
            <person name="O'Sullivan D."/>
            <person name="Steele J."/>
            <person name="Unlu G."/>
            <person name="Saier M."/>
            <person name="Klaenhammer T."/>
            <person name="Richardson P."/>
            <person name="Kozyavkin S."/>
            <person name="Weimer B."/>
            <person name="Mills D."/>
        </authorList>
    </citation>
    <scope>NUCLEOTIDE SEQUENCE [LARGE SCALE GENOMIC DNA]</scope>
    <source>
        <strain evidence="10">ATCC 33323 / DSM 20243 / BCRC 14619 / CIP 102991 / JCM 1131 / KCTC 3163 / NCIMB 11718 / NCTC 13722 / AM63</strain>
    </source>
</reference>
<keyword evidence="5 7" id="KW-1133">Transmembrane helix</keyword>
<evidence type="ECO:0000256" key="1">
    <source>
        <dbReference type="ARBA" id="ARBA00004651"/>
    </source>
</evidence>
<evidence type="ECO:0000256" key="2">
    <source>
        <dbReference type="ARBA" id="ARBA00022448"/>
    </source>
</evidence>